<proteinExistence type="predicted"/>
<dbReference type="RefSeq" id="WP_159359047.1">
    <property type="nucleotide sequence ID" value="NZ_WMEO01000048.1"/>
</dbReference>
<evidence type="ECO:0000313" key="2">
    <source>
        <dbReference type="EMBL" id="MYL68827.1"/>
    </source>
</evidence>
<name>A0A6B1IQH8_9EURY</name>
<gene>
    <name evidence="2" type="ORF">GLW30_13940</name>
    <name evidence="1" type="ORF">GLW36_16070</name>
</gene>
<accession>A0A6B1IQH8</accession>
<evidence type="ECO:0000313" key="3">
    <source>
        <dbReference type="Proteomes" id="UP000452321"/>
    </source>
</evidence>
<organism evidence="2 3">
    <name type="scientific">Halorubrum distributum</name>
    <dbReference type="NCBI Taxonomy" id="29283"/>
    <lineage>
        <taxon>Archaea</taxon>
        <taxon>Methanobacteriati</taxon>
        <taxon>Methanobacteriota</taxon>
        <taxon>Stenosarchaea group</taxon>
        <taxon>Halobacteria</taxon>
        <taxon>Halobacteriales</taxon>
        <taxon>Haloferacaceae</taxon>
        <taxon>Halorubrum</taxon>
        <taxon>Halorubrum distributum group</taxon>
    </lineage>
</organism>
<protein>
    <recommendedName>
        <fullName evidence="5">DUF1102 domain-containing protein</fullName>
    </recommendedName>
</protein>
<evidence type="ECO:0000313" key="4">
    <source>
        <dbReference type="Proteomes" id="UP000460194"/>
    </source>
</evidence>
<dbReference type="AlphaFoldDB" id="A0A6B1IQH8"/>
<dbReference type="Proteomes" id="UP000460194">
    <property type="component" value="Unassembled WGS sequence"/>
</dbReference>
<comment type="caution">
    <text evidence="2">The sequence shown here is derived from an EMBL/GenBank/DDBJ whole genome shotgun (WGS) entry which is preliminary data.</text>
</comment>
<sequence>MTAALGTGAFTAAELRNRQATITVSNDDTSLIALDPNDDLRGVRLEDGELTIDLDDPGINANSIYQFGYFAAGGGEVNVASDTFPLTVADPISGPGIESAFVVRNQSRSPKSVTFDFTVDAEQSDPGAATFVYQTHSADETNTLIYPDDQDLSLSVDELGVGEEFGVSFLVDATDGSVGDRFRASFSVTAGPPTQ</sequence>
<reference evidence="3 4" key="1">
    <citation type="submission" date="2019-11" db="EMBL/GenBank/DDBJ databases">
        <title>Genome sequences of 17 halophilic strains isolated from different environments.</title>
        <authorList>
            <person name="Furrow R.E."/>
        </authorList>
    </citation>
    <scope>NUCLEOTIDE SEQUENCE [LARGE SCALE GENOMIC DNA]</scope>
    <source>
        <strain evidence="2 3">22502_06_Cabo</strain>
        <strain evidence="1 4">22517_05_Cabo</strain>
    </source>
</reference>
<evidence type="ECO:0008006" key="5">
    <source>
        <dbReference type="Google" id="ProtNLM"/>
    </source>
</evidence>
<dbReference type="EMBL" id="WMFC01000022">
    <property type="protein sequence ID" value="MYL68827.1"/>
    <property type="molecule type" value="Genomic_DNA"/>
</dbReference>
<evidence type="ECO:0000313" key="1">
    <source>
        <dbReference type="EMBL" id="MYL18147.1"/>
    </source>
</evidence>
<dbReference type="Proteomes" id="UP000452321">
    <property type="component" value="Unassembled WGS sequence"/>
</dbReference>
<dbReference type="EMBL" id="WMEO01000048">
    <property type="protein sequence ID" value="MYL18147.1"/>
    <property type="molecule type" value="Genomic_DNA"/>
</dbReference>